<dbReference type="GeneID" id="54348146"/>
<dbReference type="Proteomes" id="UP000800082">
    <property type="component" value="Unassembled WGS sequence"/>
</dbReference>
<accession>A0A6A5R2C6</accession>
<protein>
    <submittedName>
        <fullName evidence="1">Uncharacterized protein</fullName>
    </submittedName>
</protein>
<dbReference type="EMBL" id="ML979051">
    <property type="protein sequence ID" value="KAF1922201.1"/>
    <property type="molecule type" value="Genomic_DNA"/>
</dbReference>
<evidence type="ECO:0000313" key="1">
    <source>
        <dbReference type="EMBL" id="KAF1922201.1"/>
    </source>
</evidence>
<dbReference type="RefSeq" id="XP_033442455.1">
    <property type="nucleotide sequence ID" value="XM_033590478.1"/>
</dbReference>
<name>A0A6A5R2C6_9PLEO</name>
<reference evidence="1" key="1">
    <citation type="journal article" date="2020" name="Stud. Mycol.">
        <title>101 Dothideomycetes genomes: a test case for predicting lifestyles and emergence of pathogens.</title>
        <authorList>
            <person name="Haridas S."/>
            <person name="Albert R."/>
            <person name="Binder M."/>
            <person name="Bloem J."/>
            <person name="Labutti K."/>
            <person name="Salamov A."/>
            <person name="Andreopoulos B."/>
            <person name="Baker S."/>
            <person name="Barry K."/>
            <person name="Bills G."/>
            <person name="Bluhm B."/>
            <person name="Cannon C."/>
            <person name="Castanera R."/>
            <person name="Culley D."/>
            <person name="Daum C."/>
            <person name="Ezra D."/>
            <person name="Gonzalez J."/>
            <person name="Henrissat B."/>
            <person name="Kuo A."/>
            <person name="Liang C."/>
            <person name="Lipzen A."/>
            <person name="Lutzoni F."/>
            <person name="Magnuson J."/>
            <person name="Mondo S."/>
            <person name="Nolan M."/>
            <person name="Ohm R."/>
            <person name="Pangilinan J."/>
            <person name="Park H.-J."/>
            <person name="Ramirez L."/>
            <person name="Alfaro M."/>
            <person name="Sun H."/>
            <person name="Tritt A."/>
            <person name="Yoshinaga Y."/>
            <person name="Zwiers L.-H."/>
            <person name="Turgeon B."/>
            <person name="Goodwin S."/>
            <person name="Spatafora J."/>
            <person name="Crous P."/>
            <person name="Grigoriev I."/>
        </authorList>
    </citation>
    <scope>NUCLEOTIDE SEQUENCE</scope>
    <source>
        <strain evidence="1">CBS 183.55</strain>
    </source>
</reference>
<feature type="non-terminal residue" evidence="1">
    <location>
        <position position="1"/>
    </location>
</feature>
<evidence type="ECO:0000313" key="2">
    <source>
        <dbReference type="Proteomes" id="UP000800082"/>
    </source>
</evidence>
<proteinExistence type="predicted"/>
<keyword evidence="2" id="KW-1185">Reference proteome</keyword>
<gene>
    <name evidence="1" type="ORF">M421DRAFT_414642</name>
</gene>
<sequence>TLLSVQTVFRRVLTERTIGSKLCGICNKDVYNFNKASFIIGKITTQLVITGVERRGRPKTLQPGNREWVTLIAAISAAGWSVPPISLV</sequence>
<organism evidence="1 2">
    <name type="scientific">Didymella exigua CBS 183.55</name>
    <dbReference type="NCBI Taxonomy" id="1150837"/>
    <lineage>
        <taxon>Eukaryota</taxon>
        <taxon>Fungi</taxon>
        <taxon>Dikarya</taxon>
        <taxon>Ascomycota</taxon>
        <taxon>Pezizomycotina</taxon>
        <taxon>Dothideomycetes</taxon>
        <taxon>Pleosporomycetidae</taxon>
        <taxon>Pleosporales</taxon>
        <taxon>Pleosporineae</taxon>
        <taxon>Didymellaceae</taxon>
        <taxon>Didymella</taxon>
    </lineage>
</organism>
<dbReference type="AlphaFoldDB" id="A0A6A5R2C6"/>
<dbReference type="OrthoDB" id="3762113at2759"/>